<evidence type="ECO:0000313" key="1">
    <source>
        <dbReference type="EMBL" id="VDG27981.1"/>
    </source>
</evidence>
<protein>
    <submittedName>
        <fullName evidence="1">Acetyl-CoA carboxylase [Lactobacillus paracollinoides]</fullName>
    </submittedName>
</protein>
<dbReference type="AlphaFoldDB" id="A0A660E0N4"/>
<sequence length="106" mass="12973">MTKDVQLILERLQPFFKQRSQTRYWLQITDNHYGQTYNVFFNYQRKWHRLKSQPLHTLNTYNLADLEAIVTELQTLTKLTIDYVGFGEQVWPNRQQRIQRKPHGYE</sequence>
<name>A0A660E0N4_9LACO</name>
<keyword evidence="2" id="KW-1185">Reference proteome</keyword>
<dbReference type="EMBL" id="UYIG01000079">
    <property type="protein sequence ID" value="VDG27981.1"/>
    <property type="molecule type" value="Genomic_DNA"/>
</dbReference>
<proteinExistence type="predicted"/>
<accession>A0A660E0N4</accession>
<dbReference type="RefSeq" id="WP_225424675.1">
    <property type="nucleotide sequence ID" value="NZ_BJDY01000002.1"/>
</dbReference>
<evidence type="ECO:0000313" key="2">
    <source>
        <dbReference type="Proteomes" id="UP000289996"/>
    </source>
</evidence>
<gene>
    <name evidence="1" type="ORF">MUDAN_MDHGFNIF_02789</name>
</gene>
<organism evidence="1 2">
    <name type="scientific">Lactiplantibacillus mudanjiangensis</name>
    <dbReference type="NCBI Taxonomy" id="1296538"/>
    <lineage>
        <taxon>Bacteria</taxon>
        <taxon>Bacillati</taxon>
        <taxon>Bacillota</taxon>
        <taxon>Bacilli</taxon>
        <taxon>Lactobacillales</taxon>
        <taxon>Lactobacillaceae</taxon>
        <taxon>Lactiplantibacillus</taxon>
    </lineage>
</organism>
<reference evidence="1 2" key="1">
    <citation type="submission" date="2018-11" db="EMBL/GenBank/DDBJ databases">
        <authorList>
            <person name="Wuyts S."/>
        </authorList>
    </citation>
    <scope>NUCLEOTIDE SEQUENCE [LARGE SCALE GENOMIC DNA]</scope>
    <source>
        <strain evidence="1">Lactobacillus mudanjiangensis AMBF249</strain>
    </source>
</reference>
<dbReference type="Proteomes" id="UP000289996">
    <property type="component" value="Unassembled WGS sequence"/>
</dbReference>